<dbReference type="SUPFAM" id="SSF49562">
    <property type="entry name" value="C2 domain (Calcium/lipid-binding domain, CaLB)"/>
    <property type="match status" value="1"/>
</dbReference>
<gene>
    <name evidence="4" type="ORF">HDID_LOCUS147</name>
</gene>
<evidence type="ECO:0000313" key="5">
    <source>
        <dbReference type="Proteomes" id="UP000274504"/>
    </source>
</evidence>
<evidence type="ECO:0000256" key="1">
    <source>
        <dbReference type="ARBA" id="ARBA00022723"/>
    </source>
</evidence>
<evidence type="ECO:0000313" key="4">
    <source>
        <dbReference type="EMBL" id="VDL11765.1"/>
    </source>
</evidence>
<sequence length="120" mass="14121">MKVLVVRGVSLMKKDIFGTTDPYCRLSLYRDVRQTSCLGNSVRTRTIKRSLNPEWNEEFYFRVNPESNRLIFEIFDENRITRDNFLGYVSISLPQTDIAVDGFEDLSRTTAKSYLLKQRR</sequence>
<proteinExistence type="predicted"/>
<reference evidence="4 5" key="1">
    <citation type="submission" date="2018-11" db="EMBL/GenBank/DDBJ databases">
        <authorList>
            <consortium name="Pathogen Informatics"/>
        </authorList>
    </citation>
    <scope>NUCLEOTIDE SEQUENCE [LARGE SCALE GENOMIC DNA]</scope>
</reference>
<dbReference type="Proteomes" id="UP000274504">
    <property type="component" value="Unassembled WGS sequence"/>
</dbReference>
<name>A0A3P6VHR5_HYMDI</name>
<dbReference type="Gene3D" id="2.60.40.150">
    <property type="entry name" value="C2 domain"/>
    <property type="match status" value="1"/>
</dbReference>
<dbReference type="Pfam" id="PF00168">
    <property type="entry name" value="C2"/>
    <property type="match status" value="1"/>
</dbReference>
<dbReference type="OrthoDB" id="423283at2759"/>
<dbReference type="EMBL" id="UYSG01000014">
    <property type="protein sequence ID" value="VDL11765.1"/>
    <property type="molecule type" value="Genomic_DNA"/>
</dbReference>
<dbReference type="GO" id="GO:0005509">
    <property type="term" value="F:calcium ion binding"/>
    <property type="evidence" value="ECO:0007669"/>
    <property type="project" value="TreeGrafter"/>
</dbReference>
<organism evidence="4 5">
    <name type="scientific">Hymenolepis diminuta</name>
    <name type="common">Rat tapeworm</name>
    <dbReference type="NCBI Taxonomy" id="6216"/>
    <lineage>
        <taxon>Eukaryota</taxon>
        <taxon>Metazoa</taxon>
        <taxon>Spiralia</taxon>
        <taxon>Lophotrochozoa</taxon>
        <taxon>Platyhelminthes</taxon>
        <taxon>Cestoda</taxon>
        <taxon>Eucestoda</taxon>
        <taxon>Cyclophyllidea</taxon>
        <taxon>Hymenolepididae</taxon>
        <taxon>Hymenolepis</taxon>
    </lineage>
</organism>
<dbReference type="AlphaFoldDB" id="A0A3P6VHR5"/>
<dbReference type="PANTHER" id="PTHR45911:SF3">
    <property type="entry name" value="DYSFERLIN-RELATED"/>
    <property type="match status" value="1"/>
</dbReference>
<accession>A0A3P6VHR5</accession>
<evidence type="ECO:0000256" key="2">
    <source>
        <dbReference type="ARBA" id="ARBA00022837"/>
    </source>
</evidence>
<keyword evidence="2" id="KW-0106">Calcium</keyword>
<dbReference type="InterPro" id="IPR000008">
    <property type="entry name" value="C2_dom"/>
</dbReference>
<dbReference type="InterPro" id="IPR035892">
    <property type="entry name" value="C2_domain_sf"/>
</dbReference>
<protein>
    <recommendedName>
        <fullName evidence="3">C2 domain-containing protein</fullName>
    </recommendedName>
</protein>
<dbReference type="PROSITE" id="PS50004">
    <property type="entry name" value="C2"/>
    <property type="match status" value="1"/>
</dbReference>
<evidence type="ECO:0000259" key="3">
    <source>
        <dbReference type="PROSITE" id="PS50004"/>
    </source>
</evidence>
<dbReference type="SMART" id="SM00239">
    <property type="entry name" value="C2"/>
    <property type="match status" value="1"/>
</dbReference>
<keyword evidence="1" id="KW-0479">Metal-binding</keyword>
<dbReference type="GO" id="GO:0046928">
    <property type="term" value="P:regulation of neurotransmitter secretion"/>
    <property type="evidence" value="ECO:0007669"/>
    <property type="project" value="TreeGrafter"/>
</dbReference>
<feature type="domain" description="C2" evidence="3">
    <location>
        <begin position="1"/>
        <end position="108"/>
    </location>
</feature>
<dbReference type="PANTHER" id="PTHR45911">
    <property type="entry name" value="C2 DOMAIN-CONTAINING PROTEIN"/>
    <property type="match status" value="1"/>
</dbReference>
<dbReference type="GO" id="GO:0030672">
    <property type="term" value="C:synaptic vesicle membrane"/>
    <property type="evidence" value="ECO:0007669"/>
    <property type="project" value="TreeGrafter"/>
</dbReference>